<name>A0A9P4LXV1_9PEZI</name>
<protein>
    <submittedName>
        <fullName evidence="4">Amidase signature enzyme</fullName>
    </submittedName>
</protein>
<organism evidence="4 5">
    <name type="scientific">Saccharata proteae CBS 121410</name>
    <dbReference type="NCBI Taxonomy" id="1314787"/>
    <lineage>
        <taxon>Eukaryota</taxon>
        <taxon>Fungi</taxon>
        <taxon>Dikarya</taxon>
        <taxon>Ascomycota</taxon>
        <taxon>Pezizomycotina</taxon>
        <taxon>Dothideomycetes</taxon>
        <taxon>Dothideomycetes incertae sedis</taxon>
        <taxon>Botryosphaeriales</taxon>
        <taxon>Saccharataceae</taxon>
        <taxon>Saccharata</taxon>
    </lineage>
</organism>
<dbReference type="Gene3D" id="3.90.1300.10">
    <property type="entry name" value="Amidase signature (AS) domain"/>
    <property type="match status" value="1"/>
</dbReference>
<dbReference type="EMBL" id="ML978712">
    <property type="protein sequence ID" value="KAF2090956.1"/>
    <property type="molecule type" value="Genomic_DNA"/>
</dbReference>
<evidence type="ECO:0000256" key="2">
    <source>
        <dbReference type="SAM" id="MobiDB-lite"/>
    </source>
</evidence>
<dbReference type="InterPro" id="IPR036928">
    <property type="entry name" value="AS_sf"/>
</dbReference>
<evidence type="ECO:0000313" key="5">
    <source>
        <dbReference type="Proteomes" id="UP000799776"/>
    </source>
</evidence>
<dbReference type="AlphaFoldDB" id="A0A9P4LXV1"/>
<comment type="caution">
    <text evidence="4">The sequence shown here is derived from an EMBL/GenBank/DDBJ whole genome shotgun (WGS) entry which is preliminary data.</text>
</comment>
<dbReference type="OrthoDB" id="421993at2759"/>
<proteinExistence type="inferred from homology"/>
<reference evidence="4" key="1">
    <citation type="journal article" date="2020" name="Stud. Mycol.">
        <title>101 Dothideomycetes genomes: a test case for predicting lifestyles and emergence of pathogens.</title>
        <authorList>
            <person name="Haridas S."/>
            <person name="Albert R."/>
            <person name="Binder M."/>
            <person name="Bloem J."/>
            <person name="Labutti K."/>
            <person name="Salamov A."/>
            <person name="Andreopoulos B."/>
            <person name="Baker S."/>
            <person name="Barry K."/>
            <person name="Bills G."/>
            <person name="Bluhm B."/>
            <person name="Cannon C."/>
            <person name="Castanera R."/>
            <person name="Culley D."/>
            <person name="Daum C."/>
            <person name="Ezra D."/>
            <person name="Gonzalez J."/>
            <person name="Henrissat B."/>
            <person name="Kuo A."/>
            <person name="Liang C."/>
            <person name="Lipzen A."/>
            <person name="Lutzoni F."/>
            <person name="Magnuson J."/>
            <person name="Mondo S."/>
            <person name="Nolan M."/>
            <person name="Ohm R."/>
            <person name="Pangilinan J."/>
            <person name="Park H.-J."/>
            <person name="Ramirez L."/>
            <person name="Alfaro M."/>
            <person name="Sun H."/>
            <person name="Tritt A."/>
            <person name="Yoshinaga Y."/>
            <person name="Zwiers L.-H."/>
            <person name="Turgeon B."/>
            <person name="Goodwin S."/>
            <person name="Spatafora J."/>
            <person name="Crous P."/>
            <person name="Grigoriev I."/>
        </authorList>
    </citation>
    <scope>NUCLEOTIDE SEQUENCE</scope>
    <source>
        <strain evidence="4">CBS 121410</strain>
    </source>
</reference>
<dbReference type="Pfam" id="PF01425">
    <property type="entry name" value="Amidase"/>
    <property type="match status" value="1"/>
</dbReference>
<evidence type="ECO:0000259" key="3">
    <source>
        <dbReference type="Pfam" id="PF01425"/>
    </source>
</evidence>
<dbReference type="PANTHER" id="PTHR11895:SF67">
    <property type="entry name" value="AMIDASE DOMAIN-CONTAINING PROTEIN"/>
    <property type="match status" value="1"/>
</dbReference>
<sequence length="575" mass="61824">MSTSSSNTPRFYNYPTPKRTDLPYRSPEAPKNPVVRGLPLSVGASLISSVNLIQTYLWNNTGFNKLRGRPELENVVPRYDPTVIPIQPAAAVASRFYSVYDFHAAYKSGKLTPVDVFEALLPLIRRDISSPSAHSTAWIDLNIDIVKAAAADSAQRWASGKSIGVLDGVPIAVKDEVDLAGHKKRIGTKLDFTDPADVTSFCVQKWVDAGAIVLGKLNMHELGLDTTNNNPNHGTPLNPYNERYYTGGSSGGSGYAVGAGLIPFALGADGGGSIRIPSNYCGIYGLKTSHGRVSGRPSPALASTTGVMGPMAANMTDLEIAYRTMAIPDPENPSSALFPQPTPHTGPRPKLLGIYKTWFDRADPPVRQACQKALDYMTSTLGYQVIDISIPLLHEGQSAHALTILNEIASSHHPCDPSLTPANKILLSVGSHASAADFLAAQRVRTLLMQHLAALWQEHPGLLIVSPTTPNAGWKISGGKSDLSYGVTDGNMSIRSMEFVWMANFVGAPALNVPVGYVESEGVPMGLMAMGEWGSEDVLIEWGFDGERWLNEGLEGGRKRPGAWVDVLGLAREEK</sequence>
<dbReference type="InterPro" id="IPR020556">
    <property type="entry name" value="Amidase_CS"/>
</dbReference>
<dbReference type="InterPro" id="IPR000120">
    <property type="entry name" value="Amidase"/>
</dbReference>
<feature type="region of interest" description="Disordered" evidence="2">
    <location>
        <begin position="1"/>
        <end position="30"/>
    </location>
</feature>
<accession>A0A9P4LXV1</accession>
<dbReference type="PROSITE" id="PS00571">
    <property type="entry name" value="AMIDASES"/>
    <property type="match status" value="1"/>
</dbReference>
<evidence type="ECO:0000256" key="1">
    <source>
        <dbReference type="ARBA" id="ARBA00009199"/>
    </source>
</evidence>
<gene>
    <name evidence="4" type="ORF">K490DRAFT_33865</name>
</gene>
<dbReference type="GO" id="GO:0003824">
    <property type="term" value="F:catalytic activity"/>
    <property type="evidence" value="ECO:0007669"/>
    <property type="project" value="InterPro"/>
</dbReference>
<dbReference type="Proteomes" id="UP000799776">
    <property type="component" value="Unassembled WGS sequence"/>
</dbReference>
<feature type="compositionally biased region" description="Polar residues" evidence="2">
    <location>
        <begin position="1"/>
        <end position="10"/>
    </location>
</feature>
<feature type="domain" description="Amidase" evidence="3">
    <location>
        <begin position="146"/>
        <end position="538"/>
    </location>
</feature>
<dbReference type="PANTHER" id="PTHR11895">
    <property type="entry name" value="TRANSAMIDASE"/>
    <property type="match status" value="1"/>
</dbReference>
<dbReference type="InterPro" id="IPR023631">
    <property type="entry name" value="Amidase_dom"/>
</dbReference>
<comment type="similarity">
    <text evidence="1">Belongs to the amidase family.</text>
</comment>
<keyword evidence="5" id="KW-1185">Reference proteome</keyword>
<dbReference type="SUPFAM" id="SSF75304">
    <property type="entry name" value="Amidase signature (AS) enzymes"/>
    <property type="match status" value="1"/>
</dbReference>
<evidence type="ECO:0000313" key="4">
    <source>
        <dbReference type="EMBL" id="KAF2090956.1"/>
    </source>
</evidence>